<dbReference type="GeneID" id="41321497"/>
<organism evidence="1 2">
    <name type="scientific">Methanomethylophilus alvi</name>
    <dbReference type="NCBI Taxonomy" id="1291540"/>
    <lineage>
        <taxon>Archaea</taxon>
        <taxon>Methanobacteriati</taxon>
        <taxon>Thermoplasmatota</taxon>
        <taxon>Thermoplasmata</taxon>
        <taxon>Methanomassiliicoccales</taxon>
        <taxon>Methanomethylophilaceae</taxon>
        <taxon>Methanomethylophilus</taxon>
    </lineage>
</organism>
<dbReference type="Gene3D" id="3.40.50.1980">
    <property type="entry name" value="Nitrogenase molybdenum iron protein domain"/>
    <property type="match status" value="2"/>
</dbReference>
<evidence type="ECO:0000313" key="2">
    <source>
        <dbReference type="Proteomes" id="UP000273278"/>
    </source>
</evidence>
<dbReference type="PANTHER" id="PTHR30535:SF34">
    <property type="entry name" value="MOLYBDATE-BINDING PROTEIN MOLA"/>
    <property type="match status" value="1"/>
</dbReference>
<protein>
    <recommendedName>
        <fullName evidence="3">Fe/B12 periplasmic-binding domain-containing protein</fullName>
    </recommendedName>
</protein>
<dbReference type="AlphaFoldDB" id="A0A3G3IGA7"/>
<evidence type="ECO:0000313" key="1">
    <source>
        <dbReference type="EMBL" id="AYQ54865.1"/>
    </source>
</evidence>
<proteinExistence type="predicted"/>
<dbReference type="InterPro" id="IPR050902">
    <property type="entry name" value="ABC_Transporter_SBP"/>
</dbReference>
<accession>A0A3G3IGA7</accession>
<dbReference type="SUPFAM" id="SSF53807">
    <property type="entry name" value="Helical backbone' metal receptor"/>
    <property type="match status" value="1"/>
</dbReference>
<dbReference type="PANTHER" id="PTHR30535">
    <property type="entry name" value="VITAMIN B12-BINDING PROTEIN"/>
    <property type="match status" value="1"/>
</dbReference>
<sequence>MVDKKVIAIAAVAILAIAGVSAFMVVGNNDDGPKADTDFAGKNLEVVDNLDGGIVAVGQDSFRWMTYFGLAGKCVMVDQNDMTNYLGKSFMYTGRALVDIEGGNSAKLSNEDAARAYFTHTNCGITDEDVNTILNLKPSVMVIPAGFYDDYPTQMAAIEKAGINTLAIGYIYTFLEKDTFKITSDLEKQIDIISIVLKQGERGEELKNAFEYLVNDLKGLSSKITDKRTGYVGALAYNGAHGLDSSIPYYMPMELAGVENILSDAMDYEGSGVKTYSASNIAKGMKEDTILFVDASGYYQNGSSNDSMGVAKLFQGHDAHIVADYIWTGMNYDTIFVDAYQIMRYAYGDSVLTETQFEEKVNKVYDLFYKTHLSNRNISEFKSYTVPLPSEGTTIFEDMSKFHEVARGNPIYGDVSIGSDGKLSLVA</sequence>
<dbReference type="OMA" id="DSFRWMT"/>
<evidence type="ECO:0008006" key="3">
    <source>
        <dbReference type="Google" id="ProtNLM"/>
    </source>
</evidence>
<dbReference type="RefSeq" id="WP_015504593.1">
    <property type="nucleotide sequence ID" value="NZ_CAYAXY010000008.1"/>
</dbReference>
<reference evidence="1 2" key="1">
    <citation type="submission" date="2016-10" db="EMBL/GenBank/DDBJ databases">
        <title>Complete genome of the TMA-utilizing, human hosted archaeon Methanomethylophilus alvus Gen. nov, sp. nov., strain Mx-05, derived from a pure culture.</title>
        <authorList>
            <person name="Brugere J.-F."/>
            <person name="Ben Hania W."/>
            <person name="Chaudhary P.P."/>
            <person name="Gaci N."/>
            <person name="Borrel G."/>
            <person name="Cao Van Tuat L."/>
            <person name="Fardeau M.-L."/>
            <person name="Harris H.M.B."/>
            <person name="O'Toole P.W."/>
            <person name="Ollivier B."/>
        </authorList>
    </citation>
    <scope>NUCLEOTIDE SEQUENCE [LARGE SCALE GENOMIC DNA]</scope>
    <source>
        <strain evidence="1 2">Mx-05</strain>
    </source>
</reference>
<dbReference type="EMBL" id="CP017686">
    <property type="protein sequence ID" value="AYQ54865.1"/>
    <property type="molecule type" value="Genomic_DNA"/>
</dbReference>
<name>A0A3G3IGA7_9ARCH</name>
<gene>
    <name evidence="1" type="ORF">BKD89_03475</name>
</gene>
<dbReference type="Proteomes" id="UP000273278">
    <property type="component" value="Chromosome"/>
</dbReference>